<dbReference type="InterPro" id="IPR003439">
    <property type="entry name" value="ABC_transporter-like_ATP-bd"/>
</dbReference>
<dbReference type="PANTHER" id="PTHR43335">
    <property type="entry name" value="ABC TRANSPORTER, ATP-BINDING PROTEIN"/>
    <property type="match status" value="1"/>
</dbReference>
<evidence type="ECO:0000259" key="6">
    <source>
        <dbReference type="PROSITE" id="PS50893"/>
    </source>
</evidence>
<dbReference type="KEGG" id="gji:H1R19_01400"/>
<comment type="similarity">
    <text evidence="1">Belongs to the ABC transporter superfamily.</text>
</comment>
<gene>
    <name evidence="7" type="ORF">H1R19_01400</name>
</gene>
<keyword evidence="4 7" id="KW-0067">ATP-binding</keyword>
<keyword evidence="2" id="KW-0813">Transport</keyword>
<name>A0A7D7QY63_9ACTN</name>
<dbReference type="SMART" id="SM00382">
    <property type="entry name" value="AAA"/>
    <property type="match status" value="1"/>
</dbReference>
<dbReference type="AlphaFoldDB" id="A0A7D7QY63"/>
<dbReference type="Gene3D" id="3.40.50.300">
    <property type="entry name" value="P-loop containing nucleotide triphosphate hydrolases"/>
    <property type="match status" value="1"/>
</dbReference>
<dbReference type="GO" id="GO:0005524">
    <property type="term" value="F:ATP binding"/>
    <property type="evidence" value="ECO:0007669"/>
    <property type="project" value="UniProtKB-KW"/>
</dbReference>
<dbReference type="EMBL" id="CP059491">
    <property type="protein sequence ID" value="QMT01888.1"/>
    <property type="molecule type" value="Genomic_DNA"/>
</dbReference>
<organism evidence="7 8">
    <name type="scientific">Gordonia jinghuaiqii</name>
    <dbReference type="NCBI Taxonomy" id="2758710"/>
    <lineage>
        <taxon>Bacteria</taxon>
        <taxon>Bacillati</taxon>
        <taxon>Actinomycetota</taxon>
        <taxon>Actinomycetes</taxon>
        <taxon>Mycobacteriales</taxon>
        <taxon>Gordoniaceae</taxon>
        <taxon>Gordonia</taxon>
    </lineage>
</organism>
<feature type="domain" description="ABC transporter" evidence="6">
    <location>
        <begin position="6"/>
        <end position="231"/>
    </location>
</feature>
<sequence length="325" mass="33944">MQAPAITIEGLTKRFGAVTAVDDLSFTVAPGRVTGFLGPNGSGKTTTLRMLLGLVEPSAGRALIGDRPFRRIARPAQHVGAALEASSFHPGRTGLGHLKALAPQVGVPTSRCRDVLDFVGLTPAADRRVGGYSMGMRQRLGLATALLGDPQIILLDEPANGLDPQGIVWLRGLLRSLAHEGRTVLVSSHVLAEVRSTVDDVVVIGSGKLVRASTLTDFEALAERSVEVRTPARASFVALATERGWRLEDTHDGFRIHDADAATVGAAAFAAGLELHQLADVGADLESVFLRLTSSSDAPTSHLAPGGGPSAADPAPAVESREEGR</sequence>
<evidence type="ECO:0000256" key="1">
    <source>
        <dbReference type="ARBA" id="ARBA00005417"/>
    </source>
</evidence>
<keyword evidence="3" id="KW-0547">Nucleotide-binding</keyword>
<dbReference type="Pfam" id="PF00005">
    <property type="entry name" value="ABC_tran"/>
    <property type="match status" value="1"/>
</dbReference>
<protein>
    <submittedName>
        <fullName evidence="7">ATP-binding cassette domain-containing protein</fullName>
    </submittedName>
</protein>
<dbReference type="SUPFAM" id="SSF52540">
    <property type="entry name" value="P-loop containing nucleoside triphosphate hydrolases"/>
    <property type="match status" value="1"/>
</dbReference>
<proteinExistence type="inferred from homology"/>
<evidence type="ECO:0000256" key="5">
    <source>
        <dbReference type="SAM" id="MobiDB-lite"/>
    </source>
</evidence>
<dbReference type="GO" id="GO:0016887">
    <property type="term" value="F:ATP hydrolysis activity"/>
    <property type="evidence" value="ECO:0007669"/>
    <property type="project" value="InterPro"/>
</dbReference>
<dbReference type="InterPro" id="IPR003593">
    <property type="entry name" value="AAA+_ATPase"/>
</dbReference>
<dbReference type="PROSITE" id="PS50893">
    <property type="entry name" value="ABC_TRANSPORTER_2"/>
    <property type="match status" value="1"/>
</dbReference>
<evidence type="ECO:0000256" key="2">
    <source>
        <dbReference type="ARBA" id="ARBA00022448"/>
    </source>
</evidence>
<dbReference type="PANTHER" id="PTHR43335:SF4">
    <property type="entry name" value="ABC TRANSPORTER, ATP-BINDING PROTEIN"/>
    <property type="match status" value="1"/>
</dbReference>
<accession>A0A7D7QY63</accession>
<evidence type="ECO:0000313" key="7">
    <source>
        <dbReference type="EMBL" id="QMT01888.1"/>
    </source>
</evidence>
<evidence type="ECO:0000313" key="8">
    <source>
        <dbReference type="Proteomes" id="UP000515663"/>
    </source>
</evidence>
<dbReference type="RefSeq" id="WP_188330881.1">
    <property type="nucleotide sequence ID" value="NZ_CP059491.1"/>
</dbReference>
<keyword evidence="8" id="KW-1185">Reference proteome</keyword>
<evidence type="ECO:0000256" key="3">
    <source>
        <dbReference type="ARBA" id="ARBA00022741"/>
    </source>
</evidence>
<evidence type="ECO:0000256" key="4">
    <source>
        <dbReference type="ARBA" id="ARBA00022840"/>
    </source>
</evidence>
<dbReference type="Proteomes" id="UP000515663">
    <property type="component" value="Chromosome"/>
</dbReference>
<reference evidence="8" key="1">
    <citation type="submission" date="2020-07" db="EMBL/GenBank/DDBJ databases">
        <title>novel species isolated from the respiratory tract of Marmot.</title>
        <authorList>
            <person name="Zhang G."/>
        </authorList>
    </citation>
    <scope>NUCLEOTIDE SEQUENCE [LARGE SCALE GENOMIC DNA]</scope>
    <source>
        <strain evidence="8">686</strain>
    </source>
</reference>
<feature type="region of interest" description="Disordered" evidence="5">
    <location>
        <begin position="296"/>
        <end position="325"/>
    </location>
</feature>
<dbReference type="InterPro" id="IPR027417">
    <property type="entry name" value="P-loop_NTPase"/>
</dbReference>